<name>A0ABR0AMA6_9CRUS</name>
<keyword evidence="1" id="KW-0732">Signal</keyword>
<proteinExistence type="predicted"/>
<dbReference type="InterPro" id="IPR000096">
    <property type="entry name" value="Serum_amyloid_A"/>
</dbReference>
<accession>A0ABR0AMA6</accession>
<feature type="signal peptide" evidence="1">
    <location>
        <begin position="1"/>
        <end position="27"/>
    </location>
</feature>
<dbReference type="EMBL" id="JAOYFB010000038">
    <property type="protein sequence ID" value="KAK4026113.1"/>
    <property type="molecule type" value="Genomic_DNA"/>
</dbReference>
<evidence type="ECO:0000256" key="1">
    <source>
        <dbReference type="SAM" id="SignalP"/>
    </source>
</evidence>
<sequence length="132" mass="15004">VIDIIANKMRTLSALMLLLMFVHASNGLNPCSSAKMWGAYNEMKAANCRNCDRYFHCIGNYRAVYQCTGLLRRSTASFISNMREWTDGFRDSGNNSAEDQKANNHGRHGRDCGIYLRNVGCAYRPSNKKCHW</sequence>
<evidence type="ECO:0000313" key="2">
    <source>
        <dbReference type="EMBL" id="KAK4026113.1"/>
    </source>
</evidence>
<feature type="non-terminal residue" evidence="2">
    <location>
        <position position="1"/>
    </location>
</feature>
<reference evidence="2 3" key="1">
    <citation type="journal article" date="2023" name="Nucleic Acids Res.">
        <title>The hologenome of Daphnia magna reveals possible DNA methylation and microbiome-mediated evolution of the host genome.</title>
        <authorList>
            <person name="Chaturvedi A."/>
            <person name="Li X."/>
            <person name="Dhandapani V."/>
            <person name="Marshall H."/>
            <person name="Kissane S."/>
            <person name="Cuenca-Cambronero M."/>
            <person name="Asole G."/>
            <person name="Calvet F."/>
            <person name="Ruiz-Romero M."/>
            <person name="Marangio P."/>
            <person name="Guigo R."/>
            <person name="Rago D."/>
            <person name="Mirbahai L."/>
            <person name="Eastwood N."/>
            <person name="Colbourne J.K."/>
            <person name="Zhou J."/>
            <person name="Mallon E."/>
            <person name="Orsini L."/>
        </authorList>
    </citation>
    <scope>NUCLEOTIDE SEQUENCE [LARGE SCALE GENOMIC DNA]</scope>
    <source>
        <strain evidence="2">LRV0_1</strain>
    </source>
</reference>
<protein>
    <recommendedName>
        <fullName evidence="4">Serum amyloid A protein</fullName>
    </recommendedName>
</protein>
<evidence type="ECO:0008006" key="4">
    <source>
        <dbReference type="Google" id="ProtNLM"/>
    </source>
</evidence>
<dbReference type="Gene3D" id="1.10.132.110">
    <property type="entry name" value="Serum amyloid A protein"/>
    <property type="match status" value="1"/>
</dbReference>
<dbReference type="SMART" id="SM00197">
    <property type="entry name" value="SAA"/>
    <property type="match status" value="1"/>
</dbReference>
<evidence type="ECO:0000313" key="3">
    <source>
        <dbReference type="Proteomes" id="UP001234178"/>
    </source>
</evidence>
<dbReference type="Proteomes" id="UP001234178">
    <property type="component" value="Unassembled WGS sequence"/>
</dbReference>
<organism evidence="2 3">
    <name type="scientific">Daphnia magna</name>
    <dbReference type="NCBI Taxonomy" id="35525"/>
    <lineage>
        <taxon>Eukaryota</taxon>
        <taxon>Metazoa</taxon>
        <taxon>Ecdysozoa</taxon>
        <taxon>Arthropoda</taxon>
        <taxon>Crustacea</taxon>
        <taxon>Branchiopoda</taxon>
        <taxon>Diplostraca</taxon>
        <taxon>Cladocera</taxon>
        <taxon>Anomopoda</taxon>
        <taxon>Daphniidae</taxon>
        <taxon>Daphnia</taxon>
    </lineage>
</organism>
<dbReference type="Pfam" id="PF00277">
    <property type="entry name" value="SAA"/>
    <property type="match status" value="1"/>
</dbReference>
<feature type="chain" id="PRO_5045675959" description="Serum amyloid A protein" evidence="1">
    <location>
        <begin position="28"/>
        <end position="132"/>
    </location>
</feature>
<keyword evidence="3" id="KW-1185">Reference proteome</keyword>
<gene>
    <name evidence="2" type="ORF">OUZ56_015135</name>
</gene>
<comment type="caution">
    <text evidence="2">The sequence shown here is derived from an EMBL/GenBank/DDBJ whole genome shotgun (WGS) entry which is preliminary data.</text>
</comment>